<accession>A0ABP6P3I0</accession>
<keyword evidence="2" id="KW-0812">Transmembrane</keyword>
<name>A0ABP6P3I0_9ACTN</name>
<feature type="transmembrane region" description="Helical" evidence="2">
    <location>
        <begin position="33"/>
        <end position="56"/>
    </location>
</feature>
<protein>
    <recommendedName>
        <fullName evidence="5">Integral membrane protein</fullName>
    </recommendedName>
</protein>
<feature type="transmembrane region" description="Helical" evidence="2">
    <location>
        <begin position="103"/>
        <end position="123"/>
    </location>
</feature>
<comment type="caution">
    <text evidence="3">The sequence shown here is derived from an EMBL/GenBank/DDBJ whole genome shotgun (WGS) entry which is preliminary data.</text>
</comment>
<reference evidence="4" key="1">
    <citation type="journal article" date="2019" name="Int. J. Syst. Evol. Microbiol.">
        <title>The Global Catalogue of Microorganisms (GCM) 10K type strain sequencing project: providing services to taxonomists for standard genome sequencing and annotation.</title>
        <authorList>
            <consortium name="The Broad Institute Genomics Platform"/>
            <consortium name="The Broad Institute Genome Sequencing Center for Infectious Disease"/>
            <person name="Wu L."/>
            <person name="Ma J."/>
        </authorList>
    </citation>
    <scope>NUCLEOTIDE SEQUENCE [LARGE SCALE GENOMIC DNA]</scope>
    <source>
        <strain evidence="4">JCM 15614</strain>
    </source>
</reference>
<evidence type="ECO:0000313" key="3">
    <source>
        <dbReference type="EMBL" id="GAA3164475.1"/>
    </source>
</evidence>
<feature type="region of interest" description="Disordered" evidence="1">
    <location>
        <begin position="142"/>
        <end position="181"/>
    </location>
</feature>
<gene>
    <name evidence="3" type="ORF">GCM10010531_15920</name>
</gene>
<dbReference type="Proteomes" id="UP001499924">
    <property type="component" value="Unassembled WGS sequence"/>
</dbReference>
<dbReference type="EMBL" id="BAAAVV010000003">
    <property type="protein sequence ID" value="GAA3164475.1"/>
    <property type="molecule type" value="Genomic_DNA"/>
</dbReference>
<evidence type="ECO:0008006" key="5">
    <source>
        <dbReference type="Google" id="ProtNLM"/>
    </source>
</evidence>
<sequence>MVTAVVATVVFLLAVGVPTGVMPTPLYTRMTPVLWWNYPVWLATAVLGGLVAATYIRRPEDRAARNGATAATGGGLLAAFAVGCPVCNKLVVATLGVSGAMTIWAPLQPVLAVLSIAGLLWTLRRRLRNEYACAVPGGRPPRTPIAQAVDGAPPDRPTVDRVVTPPSAGDLTPSERSDARG</sequence>
<keyword evidence="2" id="KW-1133">Transmembrane helix</keyword>
<keyword evidence="4" id="KW-1185">Reference proteome</keyword>
<evidence type="ECO:0000313" key="4">
    <source>
        <dbReference type="Proteomes" id="UP001499924"/>
    </source>
</evidence>
<evidence type="ECO:0000256" key="2">
    <source>
        <dbReference type="SAM" id="Phobius"/>
    </source>
</evidence>
<feature type="transmembrane region" description="Helical" evidence="2">
    <location>
        <begin position="68"/>
        <end position="91"/>
    </location>
</feature>
<keyword evidence="2" id="KW-0472">Membrane</keyword>
<organism evidence="3 4">
    <name type="scientific">Blastococcus jejuensis</name>
    <dbReference type="NCBI Taxonomy" id="351224"/>
    <lineage>
        <taxon>Bacteria</taxon>
        <taxon>Bacillati</taxon>
        <taxon>Actinomycetota</taxon>
        <taxon>Actinomycetes</taxon>
        <taxon>Geodermatophilales</taxon>
        <taxon>Geodermatophilaceae</taxon>
        <taxon>Blastococcus</taxon>
    </lineage>
</organism>
<proteinExistence type="predicted"/>
<evidence type="ECO:0000256" key="1">
    <source>
        <dbReference type="SAM" id="MobiDB-lite"/>
    </source>
</evidence>